<dbReference type="Proteomes" id="UP000501812">
    <property type="component" value="Chromosome"/>
</dbReference>
<proteinExistence type="predicted"/>
<dbReference type="SUPFAM" id="SSF160419">
    <property type="entry name" value="YdfO-like"/>
    <property type="match status" value="1"/>
</dbReference>
<accession>A0A858RD67</accession>
<evidence type="ECO:0000313" key="1">
    <source>
        <dbReference type="EMBL" id="QJE94996.1"/>
    </source>
</evidence>
<gene>
    <name evidence="1" type="ORF">HHL09_04140</name>
</gene>
<organism evidence="1 2">
    <name type="scientific">Luteolibacter luteus</name>
    <dbReference type="NCBI Taxonomy" id="2728835"/>
    <lineage>
        <taxon>Bacteria</taxon>
        <taxon>Pseudomonadati</taxon>
        <taxon>Verrucomicrobiota</taxon>
        <taxon>Verrucomicrobiia</taxon>
        <taxon>Verrucomicrobiales</taxon>
        <taxon>Verrucomicrobiaceae</taxon>
        <taxon>Luteolibacter</taxon>
    </lineage>
</organism>
<dbReference type="RefSeq" id="WP_169453217.1">
    <property type="nucleotide sequence ID" value="NZ_CP051774.1"/>
</dbReference>
<name>A0A858RD67_9BACT</name>
<keyword evidence="2" id="KW-1185">Reference proteome</keyword>
<dbReference type="InterPro" id="IPR036696">
    <property type="entry name" value="YdfO-like_sf"/>
</dbReference>
<sequence>MNPQLVTQAADATHQGTLPFPEVVGLLVEGGVESYYVDYARACTVYYDGGGSSVVVPLPYEGLPVIAADFNASALVENIRDSQQKGQSHQDFSRRAMLAGVQGYHAFLRGQRVTYHGRQGDAHTEWFPGAGK</sequence>
<dbReference type="AlphaFoldDB" id="A0A858RD67"/>
<evidence type="ECO:0000313" key="2">
    <source>
        <dbReference type="Proteomes" id="UP000501812"/>
    </source>
</evidence>
<dbReference type="EMBL" id="CP051774">
    <property type="protein sequence ID" value="QJE94996.1"/>
    <property type="molecule type" value="Genomic_DNA"/>
</dbReference>
<dbReference type="KEGG" id="luo:HHL09_04140"/>
<protein>
    <submittedName>
        <fullName evidence="1">DUF1398 domain-containing protein</fullName>
    </submittedName>
</protein>
<reference evidence="1 2" key="1">
    <citation type="submission" date="2020-04" db="EMBL/GenBank/DDBJ databases">
        <title>Luteolibacter sp. G-1-1-1 isolated from soil.</title>
        <authorList>
            <person name="Dahal R.H."/>
        </authorList>
    </citation>
    <scope>NUCLEOTIDE SEQUENCE [LARGE SCALE GENOMIC DNA]</scope>
    <source>
        <strain evidence="1 2">G-1-1-1</strain>
    </source>
</reference>